<evidence type="ECO:0000313" key="2">
    <source>
        <dbReference type="Proteomes" id="UP000824782"/>
    </source>
</evidence>
<comment type="caution">
    <text evidence="1">The sequence shown here is derived from an EMBL/GenBank/DDBJ whole genome shotgun (WGS) entry which is preliminary data.</text>
</comment>
<proteinExistence type="predicted"/>
<dbReference type="AlphaFoldDB" id="A0AAV6ZP70"/>
<evidence type="ECO:0000313" key="1">
    <source>
        <dbReference type="EMBL" id="KAG8549299.1"/>
    </source>
</evidence>
<sequence>MVKENERSGSFHQAREYGNLAQICVENSETTYLVRRLQGVYLSLGVRIGVLNKCTDLIKNFRFEIIKTYLLGCRRGHVFSST</sequence>
<protein>
    <submittedName>
        <fullName evidence="1">Uncharacterized protein</fullName>
    </submittedName>
</protein>
<organism evidence="1 2">
    <name type="scientific">Engystomops pustulosus</name>
    <name type="common">Tungara frog</name>
    <name type="synonym">Physalaemus pustulosus</name>
    <dbReference type="NCBI Taxonomy" id="76066"/>
    <lineage>
        <taxon>Eukaryota</taxon>
        <taxon>Metazoa</taxon>
        <taxon>Chordata</taxon>
        <taxon>Craniata</taxon>
        <taxon>Vertebrata</taxon>
        <taxon>Euteleostomi</taxon>
        <taxon>Amphibia</taxon>
        <taxon>Batrachia</taxon>
        <taxon>Anura</taxon>
        <taxon>Neobatrachia</taxon>
        <taxon>Hyloidea</taxon>
        <taxon>Leptodactylidae</taxon>
        <taxon>Leiuperinae</taxon>
        <taxon>Engystomops</taxon>
    </lineage>
</organism>
<dbReference type="EMBL" id="WNYA01000203">
    <property type="protein sequence ID" value="KAG8549299.1"/>
    <property type="molecule type" value="Genomic_DNA"/>
</dbReference>
<accession>A0AAV6ZP70</accession>
<name>A0AAV6ZP70_ENGPU</name>
<gene>
    <name evidence="1" type="ORF">GDO81_021709</name>
</gene>
<dbReference type="Proteomes" id="UP000824782">
    <property type="component" value="Unassembled WGS sequence"/>
</dbReference>
<reference evidence="1" key="1">
    <citation type="thesis" date="2020" institute="ProQuest LLC" country="789 East Eisenhower Parkway, Ann Arbor, MI, USA">
        <title>Comparative Genomics and Chromosome Evolution.</title>
        <authorList>
            <person name="Mudd A.B."/>
        </authorList>
    </citation>
    <scope>NUCLEOTIDE SEQUENCE</scope>
    <source>
        <strain evidence="1">237g6f4</strain>
        <tissue evidence="1">Blood</tissue>
    </source>
</reference>
<keyword evidence="2" id="KW-1185">Reference proteome</keyword>